<keyword evidence="1" id="KW-0378">Hydrolase</keyword>
<comment type="caution">
    <text evidence="1">The sequence shown here is derived from an EMBL/GenBank/DDBJ whole genome shotgun (WGS) entry which is preliminary data.</text>
</comment>
<organism evidence="1 2">
    <name type="scientific">Vararia minispora EC-137</name>
    <dbReference type="NCBI Taxonomy" id="1314806"/>
    <lineage>
        <taxon>Eukaryota</taxon>
        <taxon>Fungi</taxon>
        <taxon>Dikarya</taxon>
        <taxon>Basidiomycota</taxon>
        <taxon>Agaricomycotina</taxon>
        <taxon>Agaricomycetes</taxon>
        <taxon>Russulales</taxon>
        <taxon>Lachnocladiaceae</taxon>
        <taxon>Vararia</taxon>
    </lineage>
</organism>
<dbReference type="EMBL" id="MU273686">
    <property type="protein sequence ID" value="KAI0029285.1"/>
    <property type="molecule type" value="Genomic_DNA"/>
</dbReference>
<gene>
    <name evidence="1" type="ORF">K488DRAFT_56715</name>
</gene>
<reference evidence="1" key="2">
    <citation type="journal article" date="2022" name="New Phytol.">
        <title>Evolutionary transition to the ectomycorrhizal habit in the genomes of a hyperdiverse lineage of mushroom-forming fungi.</title>
        <authorList>
            <person name="Looney B."/>
            <person name="Miyauchi S."/>
            <person name="Morin E."/>
            <person name="Drula E."/>
            <person name="Courty P.E."/>
            <person name="Kohler A."/>
            <person name="Kuo A."/>
            <person name="LaButti K."/>
            <person name="Pangilinan J."/>
            <person name="Lipzen A."/>
            <person name="Riley R."/>
            <person name="Andreopoulos W."/>
            <person name="He G."/>
            <person name="Johnson J."/>
            <person name="Nolan M."/>
            <person name="Tritt A."/>
            <person name="Barry K.W."/>
            <person name="Grigoriev I.V."/>
            <person name="Nagy L.G."/>
            <person name="Hibbett D."/>
            <person name="Henrissat B."/>
            <person name="Matheny P.B."/>
            <person name="Labbe J."/>
            <person name="Martin F.M."/>
        </authorList>
    </citation>
    <scope>NUCLEOTIDE SEQUENCE</scope>
    <source>
        <strain evidence="1">EC-137</strain>
    </source>
</reference>
<accession>A0ACB8QCF2</accession>
<reference evidence="1" key="1">
    <citation type="submission" date="2021-02" db="EMBL/GenBank/DDBJ databases">
        <authorList>
            <consortium name="DOE Joint Genome Institute"/>
            <person name="Ahrendt S."/>
            <person name="Looney B.P."/>
            <person name="Miyauchi S."/>
            <person name="Morin E."/>
            <person name="Drula E."/>
            <person name="Courty P.E."/>
            <person name="Chicoki N."/>
            <person name="Fauchery L."/>
            <person name="Kohler A."/>
            <person name="Kuo A."/>
            <person name="Labutti K."/>
            <person name="Pangilinan J."/>
            <person name="Lipzen A."/>
            <person name="Riley R."/>
            <person name="Andreopoulos W."/>
            <person name="He G."/>
            <person name="Johnson J."/>
            <person name="Barry K.W."/>
            <person name="Grigoriev I.V."/>
            <person name="Nagy L."/>
            <person name="Hibbett D."/>
            <person name="Henrissat B."/>
            <person name="Matheny P.B."/>
            <person name="Labbe J."/>
            <person name="Martin F."/>
        </authorList>
    </citation>
    <scope>NUCLEOTIDE SEQUENCE</scope>
    <source>
        <strain evidence="1">EC-137</strain>
    </source>
</reference>
<evidence type="ECO:0000313" key="2">
    <source>
        <dbReference type="Proteomes" id="UP000814128"/>
    </source>
</evidence>
<proteinExistence type="predicted"/>
<sequence>MSNRSSSNRSSSSSSSSSSSNSSSGDPSSFTKNSQLKQVFYGIAYTPEGSQLPNCGNSLADVITDIQLLSQLTTRLRLYGADCNQSALVLEAIKQTKVNMQVYLGNYPVATDAGAAYARQRDLILNALQTYGAGNVAGIIVGNEFVLNYLSSQGSSSSTDANGALGNAAAALLVPNITDTRTKVNALGLSKTIPIGNAEAGAYFNNEILSASDFGMSNVHPWFADVSIDQAASWTYEYFETTNVQPAAALSNAPTMYIAETGWPTASDSTSAQSNGPSQANTTNLQEFLDTFVCQANANNTGYFFFEYFDETWKATAYGGVEGHWGLFYSNRTLKEVTIPSC</sequence>
<dbReference type="Proteomes" id="UP000814128">
    <property type="component" value="Unassembled WGS sequence"/>
</dbReference>
<keyword evidence="2" id="KW-1185">Reference proteome</keyword>
<name>A0ACB8QCF2_9AGAM</name>
<evidence type="ECO:0000313" key="1">
    <source>
        <dbReference type="EMBL" id="KAI0029285.1"/>
    </source>
</evidence>
<protein>
    <submittedName>
        <fullName evidence="1">Glycoside hydrolase superfamily</fullName>
    </submittedName>
</protein>